<evidence type="ECO:0000256" key="1">
    <source>
        <dbReference type="ARBA" id="ARBA00004701"/>
    </source>
</evidence>
<evidence type="ECO:0000256" key="5">
    <source>
        <dbReference type="ARBA" id="ARBA00023002"/>
    </source>
</evidence>
<dbReference type="UniPathway" id="UPA00038">
    <property type="reaction ID" value="UER00491"/>
</dbReference>
<evidence type="ECO:0000256" key="8">
    <source>
        <dbReference type="PIRNR" id="PIRNR000124"/>
    </source>
</evidence>
<feature type="binding site" evidence="11">
    <location>
        <position position="34"/>
    </location>
    <ligand>
        <name>NAD(+)</name>
        <dbReference type="ChEBI" id="CHEBI:57540"/>
    </ligand>
</feature>
<evidence type="ECO:0000256" key="3">
    <source>
        <dbReference type="ARBA" id="ARBA00012954"/>
    </source>
</evidence>
<keyword evidence="6 8" id="KW-0520">NAD</keyword>
<dbReference type="SUPFAM" id="SSF48179">
    <property type="entry name" value="6-phosphogluconate dehydrogenase C-terminal domain-like"/>
    <property type="match status" value="1"/>
</dbReference>
<feature type="binding site" evidence="10">
    <location>
        <position position="313"/>
    </location>
    <ligand>
        <name>substrate</name>
    </ligand>
</feature>
<feature type="binding site" evidence="10">
    <location>
        <begin position="249"/>
        <end position="253"/>
    </location>
    <ligand>
        <name>substrate</name>
    </ligand>
</feature>
<keyword evidence="5 8" id="KW-0560">Oxidoreductase</keyword>
<comment type="catalytic activity">
    <reaction evidence="7 8">
        <text>UDP-alpha-D-glucose + 2 NAD(+) + H2O = UDP-alpha-D-glucuronate + 2 NADH + 3 H(+)</text>
        <dbReference type="Rhea" id="RHEA:23596"/>
        <dbReference type="ChEBI" id="CHEBI:15377"/>
        <dbReference type="ChEBI" id="CHEBI:15378"/>
        <dbReference type="ChEBI" id="CHEBI:57540"/>
        <dbReference type="ChEBI" id="CHEBI:57945"/>
        <dbReference type="ChEBI" id="CHEBI:58052"/>
        <dbReference type="ChEBI" id="CHEBI:58885"/>
        <dbReference type="EC" id="1.1.1.22"/>
    </reaction>
</comment>
<dbReference type="Gene3D" id="1.10.1040.10">
    <property type="entry name" value="N-(1-d-carboxylethyl)-l-norvaline Dehydrogenase, domain 2"/>
    <property type="match status" value="1"/>
</dbReference>
<accession>A0A318MMU5</accession>
<dbReference type="InterPro" id="IPR036220">
    <property type="entry name" value="UDP-Glc/GDP-Man_DH_C_sf"/>
</dbReference>
<dbReference type="Gene3D" id="3.40.50.720">
    <property type="entry name" value="NAD(P)-binding Rossmann-like Domain"/>
    <property type="match status" value="2"/>
</dbReference>
<comment type="pathway">
    <text evidence="1">Nucleotide-sugar biosynthesis; UDP-alpha-D-glucuronate biosynthesis; UDP-alpha-D-glucuronate from UDP-alpha-D-glucose: step 1/1.</text>
</comment>
<protein>
    <recommendedName>
        <fullName evidence="4 8">UDP-glucose 6-dehydrogenase</fullName>
        <ecNumber evidence="3 8">1.1.1.22</ecNumber>
    </recommendedName>
</protein>
<dbReference type="PIRSF" id="PIRSF000124">
    <property type="entry name" value="UDPglc_GDPman_dh"/>
    <property type="match status" value="1"/>
</dbReference>
<dbReference type="InterPro" id="IPR028357">
    <property type="entry name" value="UDPglc_DH_bac"/>
</dbReference>
<evidence type="ECO:0000259" key="12">
    <source>
        <dbReference type="SMART" id="SM00984"/>
    </source>
</evidence>
<dbReference type="SMART" id="SM00984">
    <property type="entry name" value="UDPG_MGDP_dh_C"/>
    <property type="match status" value="1"/>
</dbReference>
<feature type="binding site" evidence="11">
    <location>
        <position position="29"/>
    </location>
    <ligand>
        <name>NAD(+)</name>
        <dbReference type="ChEBI" id="CHEBI:57540"/>
    </ligand>
</feature>
<evidence type="ECO:0000256" key="7">
    <source>
        <dbReference type="ARBA" id="ARBA00047473"/>
    </source>
</evidence>
<dbReference type="EC" id="1.1.1.22" evidence="3 8"/>
<evidence type="ECO:0000256" key="2">
    <source>
        <dbReference type="ARBA" id="ARBA00006601"/>
    </source>
</evidence>
<dbReference type="PIRSF" id="PIRSF500134">
    <property type="entry name" value="UDPglc_DH_bac"/>
    <property type="match status" value="1"/>
</dbReference>
<feature type="binding site" evidence="10">
    <location>
        <position position="204"/>
    </location>
    <ligand>
        <name>substrate</name>
    </ligand>
</feature>
<dbReference type="GO" id="GO:0003979">
    <property type="term" value="F:UDP-glucose 6-dehydrogenase activity"/>
    <property type="evidence" value="ECO:0007669"/>
    <property type="project" value="UniProtKB-EC"/>
</dbReference>
<evidence type="ECO:0000256" key="9">
    <source>
        <dbReference type="PIRSR" id="PIRSR500134-1"/>
    </source>
</evidence>
<dbReference type="GO" id="GO:0000271">
    <property type="term" value="P:polysaccharide biosynthetic process"/>
    <property type="evidence" value="ECO:0007669"/>
    <property type="project" value="InterPro"/>
</dbReference>
<dbReference type="InterPro" id="IPR014027">
    <property type="entry name" value="UDP-Glc/GDP-Man_DH_C"/>
</dbReference>
<feature type="binding site" evidence="10">
    <location>
        <position position="257"/>
    </location>
    <ligand>
        <name>substrate</name>
    </ligand>
</feature>
<dbReference type="InterPro" id="IPR008927">
    <property type="entry name" value="6-PGluconate_DH-like_C_sf"/>
</dbReference>
<dbReference type="PANTHER" id="PTHR43750">
    <property type="entry name" value="UDP-GLUCOSE 6-DEHYDROGENASE TUAD"/>
    <property type="match status" value="1"/>
</dbReference>
<feature type="domain" description="UDP-glucose/GDP-mannose dehydrogenase C-terminal" evidence="12">
    <location>
        <begin position="307"/>
        <end position="393"/>
    </location>
</feature>
<dbReference type="InterPro" id="IPR014026">
    <property type="entry name" value="UDP-Glc/GDP-Man_DH_dimer"/>
</dbReference>
<comment type="caution">
    <text evidence="13">The sequence shown here is derived from an EMBL/GenBank/DDBJ whole genome shotgun (WGS) entry which is preliminary data.</text>
</comment>
<gene>
    <name evidence="13" type="ORF">DKK74_01070</name>
</gene>
<evidence type="ECO:0000256" key="4">
    <source>
        <dbReference type="ARBA" id="ARBA00015132"/>
    </source>
</evidence>
<dbReference type="Pfam" id="PF00984">
    <property type="entry name" value="UDPG_MGDP_dh"/>
    <property type="match status" value="1"/>
</dbReference>
<proteinExistence type="inferred from homology"/>
<dbReference type="NCBIfam" id="TIGR03026">
    <property type="entry name" value="NDP-sugDHase"/>
    <property type="match status" value="1"/>
</dbReference>
<feature type="binding site" evidence="10">
    <location>
        <begin position="142"/>
        <end position="145"/>
    </location>
    <ligand>
        <name>substrate</name>
    </ligand>
</feature>
<organism evidence="13 14">
    <name type="scientific">Bifidobacterium asteroides</name>
    <dbReference type="NCBI Taxonomy" id="1684"/>
    <lineage>
        <taxon>Bacteria</taxon>
        <taxon>Bacillati</taxon>
        <taxon>Actinomycetota</taxon>
        <taxon>Actinomycetes</taxon>
        <taxon>Bifidobacteriales</taxon>
        <taxon>Bifidobacteriaceae</taxon>
        <taxon>Bifidobacterium</taxon>
    </lineage>
</organism>
<dbReference type="InterPro" id="IPR036291">
    <property type="entry name" value="NAD(P)-bd_dom_sf"/>
</dbReference>
<dbReference type="EMBL" id="QGLK01000001">
    <property type="protein sequence ID" value="PXY89485.1"/>
    <property type="molecule type" value="Genomic_DNA"/>
</dbReference>
<dbReference type="InterPro" id="IPR017476">
    <property type="entry name" value="UDP-Glc/GDP-Man"/>
</dbReference>
<evidence type="ECO:0000313" key="13">
    <source>
        <dbReference type="EMBL" id="PXY89485.1"/>
    </source>
</evidence>
<feature type="binding site" evidence="11">
    <location>
        <position position="263"/>
    </location>
    <ligand>
        <name>NAD(+)</name>
        <dbReference type="ChEBI" id="CHEBI:57540"/>
    </ligand>
</feature>
<feature type="binding site" evidence="11">
    <location>
        <position position="321"/>
    </location>
    <ligand>
        <name>NAD(+)</name>
        <dbReference type="ChEBI" id="CHEBI:57540"/>
    </ligand>
</feature>
<evidence type="ECO:0000256" key="10">
    <source>
        <dbReference type="PIRSR" id="PIRSR500134-2"/>
    </source>
</evidence>
<dbReference type="OrthoDB" id="5193947at2"/>
<sequence length="394" mass="44736">MKITIVGTGYVGLSLACLLSQHNEVRALDVLKDKVDAINQERSPIKDPEISAFLASGKCNLRATLDSDWAYEEPDYIVLATPTDYDEERNYFDTSSIEHELQRLDERQTQACIVIKSTVPVGYTETICKRYPQLRIVFSPEFLREGHALADNLHPSRIVVGIPADHMQDWRHYGEQFAQLLQQGAEDDGVPCLLLRATEAEAIKLFSNTYLALRISYFNEMDTYADVRGLDTAQIIKGVCLDPRIGDYYNNPSFGYGGYCLPKDSKQLLANYKDVPQTLIKAVVESNDTRKRFIAEQIASRKPKLAGIYRLVMKKDSDNFRASSIQGIMEYLDSLGVDFIIYEPMAADSFAGHRVTHDLDEFKASCDLIVCNRMTEELNDVADKVYTRDLWHRE</sequence>
<dbReference type="SUPFAM" id="SSF51735">
    <property type="entry name" value="NAD(P)-binding Rossmann-fold domains"/>
    <property type="match status" value="1"/>
</dbReference>
<feature type="binding site" evidence="10">
    <location>
        <position position="314"/>
    </location>
    <ligand>
        <name>substrate</name>
    </ligand>
</feature>
<dbReference type="PANTHER" id="PTHR43750:SF2">
    <property type="entry name" value="UDP-GLUCOSE 6-DEHYDROGENASE"/>
    <property type="match status" value="1"/>
</dbReference>
<dbReference type="Proteomes" id="UP000248128">
    <property type="component" value="Unassembled WGS sequence"/>
</dbReference>
<dbReference type="Pfam" id="PF03720">
    <property type="entry name" value="UDPG_MGDP_dh_C"/>
    <property type="match status" value="1"/>
</dbReference>
<dbReference type="SUPFAM" id="SSF52413">
    <property type="entry name" value="UDP-glucose/GDP-mannose dehydrogenase C-terminal domain"/>
    <property type="match status" value="1"/>
</dbReference>
<dbReference type="GO" id="GO:0051287">
    <property type="term" value="F:NAD binding"/>
    <property type="evidence" value="ECO:0007669"/>
    <property type="project" value="InterPro"/>
</dbReference>
<name>A0A318MMU5_9BIFI</name>
<feature type="binding site" evidence="11">
    <location>
        <position position="145"/>
    </location>
    <ligand>
        <name>NAD(+)</name>
        <dbReference type="ChEBI" id="CHEBI:57540"/>
    </ligand>
</feature>
<dbReference type="InterPro" id="IPR013328">
    <property type="entry name" value="6PGD_dom2"/>
</dbReference>
<dbReference type="GO" id="GO:0006065">
    <property type="term" value="P:UDP-glucuronate biosynthetic process"/>
    <property type="evidence" value="ECO:0007669"/>
    <property type="project" value="UniProtKB-UniPathway"/>
</dbReference>
<dbReference type="Pfam" id="PF03721">
    <property type="entry name" value="UDPG_MGDP_dh_N"/>
    <property type="match status" value="1"/>
</dbReference>
<comment type="similarity">
    <text evidence="2 8">Belongs to the UDP-glucose/GDP-mannose dehydrogenase family.</text>
</comment>
<dbReference type="RefSeq" id="WP_110412386.1">
    <property type="nucleotide sequence ID" value="NZ_QGLK01000001.1"/>
</dbReference>
<feature type="binding site" evidence="11">
    <location>
        <position position="83"/>
    </location>
    <ligand>
        <name>NAD(+)</name>
        <dbReference type="ChEBI" id="CHEBI:57540"/>
    </ligand>
</feature>
<dbReference type="AlphaFoldDB" id="A0A318MMU5"/>
<evidence type="ECO:0000313" key="14">
    <source>
        <dbReference type="Proteomes" id="UP000248128"/>
    </source>
</evidence>
<dbReference type="InterPro" id="IPR001732">
    <property type="entry name" value="UDP-Glc/GDP-Man_DH_N"/>
</dbReference>
<feature type="active site" description="Nucleophile" evidence="9">
    <location>
        <position position="260"/>
    </location>
</feature>
<feature type="binding site" evidence="11">
    <location>
        <position position="118"/>
    </location>
    <ligand>
        <name>NAD(+)</name>
        <dbReference type="ChEBI" id="CHEBI:57540"/>
    </ligand>
</feature>
<dbReference type="PROSITE" id="PS51257">
    <property type="entry name" value="PROKAR_LIPOPROTEIN"/>
    <property type="match status" value="1"/>
</dbReference>
<evidence type="ECO:0000256" key="11">
    <source>
        <dbReference type="PIRSR" id="PIRSR500134-3"/>
    </source>
</evidence>
<evidence type="ECO:0000256" key="6">
    <source>
        <dbReference type="ARBA" id="ARBA00023027"/>
    </source>
</evidence>
<reference evidence="13 14" key="1">
    <citation type="submission" date="2018-05" db="EMBL/GenBank/DDBJ databases">
        <title>Reference genomes for bee gut microbiota database.</title>
        <authorList>
            <person name="Ellegaard K.M."/>
        </authorList>
    </citation>
    <scope>NUCLEOTIDE SEQUENCE [LARGE SCALE GENOMIC DNA]</scope>
    <source>
        <strain evidence="13 14">ESL0199</strain>
    </source>
</reference>